<sequence>MCDQSEDVCQSIWMVYLLADKIPAASTVSQGCFPRQLWGLQGPFVVESRDVMDEPPPPRLLLEGLAICPDLVWSGNISTSPLCRTETDIQPLKASVAVATIRMHRARLCQSTASHAANGGDVEMSGWPGRRRQGMC</sequence>
<proteinExistence type="predicted"/>
<keyword evidence="2" id="KW-1185">Reference proteome</keyword>
<evidence type="ECO:0000313" key="1">
    <source>
        <dbReference type="EMBL" id="CAB1460724.1"/>
    </source>
</evidence>
<protein>
    <submittedName>
        <fullName evidence="1">Uncharacterized protein</fullName>
    </submittedName>
</protein>
<dbReference type="Proteomes" id="UP001153269">
    <property type="component" value="Unassembled WGS sequence"/>
</dbReference>
<name>A0A9N7ZFW7_PLEPL</name>
<gene>
    <name evidence="1" type="ORF">PLEPLA_LOCUS48596</name>
</gene>
<dbReference type="EMBL" id="CADEAL010004491">
    <property type="protein sequence ID" value="CAB1460724.1"/>
    <property type="molecule type" value="Genomic_DNA"/>
</dbReference>
<organism evidence="1 2">
    <name type="scientific">Pleuronectes platessa</name>
    <name type="common">European plaice</name>
    <dbReference type="NCBI Taxonomy" id="8262"/>
    <lineage>
        <taxon>Eukaryota</taxon>
        <taxon>Metazoa</taxon>
        <taxon>Chordata</taxon>
        <taxon>Craniata</taxon>
        <taxon>Vertebrata</taxon>
        <taxon>Euteleostomi</taxon>
        <taxon>Actinopterygii</taxon>
        <taxon>Neopterygii</taxon>
        <taxon>Teleostei</taxon>
        <taxon>Neoteleostei</taxon>
        <taxon>Acanthomorphata</taxon>
        <taxon>Carangaria</taxon>
        <taxon>Pleuronectiformes</taxon>
        <taxon>Pleuronectoidei</taxon>
        <taxon>Pleuronectidae</taxon>
        <taxon>Pleuronectes</taxon>
    </lineage>
</organism>
<reference evidence="1" key="1">
    <citation type="submission" date="2020-03" db="EMBL/GenBank/DDBJ databases">
        <authorList>
            <person name="Weist P."/>
        </authorList>
    </citation>
    <scope>NUCLEOTIDE SEQUENCE</scope>
</reference>
<dbReference type="AlphaFoldDB" id="A0A9N7ZFW7"/>
<accession>A0A9N7ZFW7</accession>
<comment type="caution">
    <text evidence="1">The sequence shown here is derived from an EMBL/GenBank/DDBJ whole genome shotgun (WGS) entry which is preliminary data.</text>
</comment>
<evidence type="ECO:0000313" key="2">
    <source>
        <dbReference type="Proteomes" id="UP001153269"/>
    </source>
</evidence>